<gene>
    <name evidence="2" type="ORF">EZS28_053546</name>
</gene>
<feature type="compositionally biased region" description="Basic and acidic residues" evidence="1">
    <location>
        <begin position="149"/>
        <end position="166"/>
    </location>
</feature>
<reference evidence="2 3" key="1">
    <citation type="submission" date="2019-03" db="EMBL/GenBank/DDBJ databases">
        <title>Single cell metagenomics reveals metabolic interactions within the superorganism composed of flagellate Streblomastix strix and complex community of Bacteroidetes bacteria on its surface.</title>
        <authorList>
            <person name="Treitli S.C."/>
            <person name="Kolisko M."/>
            <person name="Husnik F."/>
            <person name="Keeling P."/>
            <person name="Hampl V."/>
        </authorList>
    </citation>
    <scope>NUCLEOTIDE SEQUENCE [LARGE SCALE GENOMIC DNA]</scope>
    <source>
        <strain evidence="2">ST1C</strain>
    </source>
</reference>
<evidence type="ECO:0000256" key="1">
    <source>
        <dbReference type="SAM" id="MobiDB-lite"/>
    </source>
</evidence>
<dbReference type="Proteomes" id="UP000324800">
    <property type="component" value="Unassembled WGS sequence"/>
</dbReference>
<accession>A0A5J4R7Q5</accession>
<feature type="compositionally biased region" description="Basic and acidic residues" evidence="1">
    <location>
        <begin position="112"/>
        <end position="141"/>
    </location>
</feature>
<sequence>IRLSLATDNYIQAAIQAKKFSLKGTEKFYIPFHALLVLLHLNEGNYLAVGKDYRAILKAAEQIRDSKDRETVGGKEKEDILIGKGTKNLNQIEKSQKRNEFKKEKKQKKEKKKETDKERELRERRKKAIEDALQKEKDKSHMGILNFNVDEKKQQIEQEKEQQEQE</sequence>
<feature type="region of interest" description="Disordered" evidence="1">
    <location>
        <begin position="88"/>
        <end position="166"/>
    </location>
</feature>
<feature type="non-terminal residue" evidence="2">
    <location>
        <position position="166"/>
    </location>
</feature>
<evidence type="ECO:0000313" key="2">
    <source>
        <dbReference type="EMBL" id="KAA6330026.1"/>
    </source>
</evidence>
<protein>
    <submittedName>
        <fullName evidence="2">Uncharacterized protein</fullName>
    </submittedName>
</protein>
<comment type="caution">
    <text evidence="2">The sequence shown here is derived from an EMBL/GenBank/DDBJ whole genome shotgun (WGS) entry which is preliminary data.</text>
</comment>
<dbReference type="AlphaFoldDB" id="A0A5J4R7Q5"/>
<evidence type="ECO:0000313" key="3">
    <source>
        <dbReference type="Proteomes" id="UP000324800"/>
    </source>
</evidence>
<organism evidence="2 3">
    <name type="scientific">Streblomastix strix</name>
    <dbReference type="NCBI Taxonomy" id="222440"/>
    <lineage>
        <taxon>Eukaryota</taxon>
        <taxon>Metamonada</taxon>
        <taxon>Preaxostyla</taxon>
        <taxon>Oxymonadida</taxon>
        <taxon>Streblomastigidae</taxon>
        <taxon>Streblomastix</taxon>
    </lineage>
</organism>
<dbReference type="EMBL" id="SNRW01042931">
    <property type="protein sequence ID" value="KAA6330026.1"/>
    <property type="molecule type" value="Genomic_DNA"/>
</dbReference>
<feature type="non-terminal residue" evidence="2">
    <location>
        <position position="1"/>
    </location>
</feature>
<feature type="compositionally biased region" description="Basic and acidic residues" evidence="1">
    <location>
        <begin position="94"/>
        <end position="103"/>
    </location>
</feature>
<proteinExistence type="predicted"/>
<name>A0A5J4R7Q5_9EUKA</name>